<comment type="caution">
    <text evidence="3">The sequence shown here is derived from an EMBL/GenBank/DDBJ whole genome shotgun (WGS) entry which is preliminary data.</text>
</comment>
<dbReference type="PANTHER" id="PTHR47260:SF7">
    <property type="entry name" value="THIOESTERASE FAMILY PROTEIN (AFU_ORTHOLOGUE AFUA_1G10800)"/>
    <property type="match status" value="1"/>
</dbReference>
<gene>
    <name evidence="3" type="ORF">B9Z19DRAFT_1075108</name>
</gene>
<keyword evidence="1" id="KW-0812">Transmembrane</keyword>
<dbReference type="Gene3D" id="3.10.129.10">
    <property type="entry name" value="Hotdog Thioesterase"/>
    <property type="match status" value="1"/>
</dbReference>
<dbReference type="InterPro" id="IPR006683">
    <property type="entry name" value="Thioestr_dom"/>
</dbReference>
<proteinExistence type="predicted"/>
<dbReference type="Proteomes" id="UP000244722">
    <property type="component" value="Unassembled WGS sequence"/>
</dbReference>
<keyword evidence="1" id="KW-0472">Membrane</keyword>
<protein>
    <submittedName>
        <fullName evidence="3">HotDog domain-containing protein</fullName>
    </submittedName>
</protein>
<keyword evidence="1" id="KW-1133">Transmembrane helix</keyword>
<dbReference type="InterPro" id="IPR029069">
    <property type="entry name" value="HotDog_dom_sf"/>
</dbReference>
<evidence type="ECO:0000313" key="3">
    <source>
        <dbReference type="EMBL" id="PUU82386.1"/>
    </source>
</evidence>
<dbReference type="EMBL" id="NESQ01000029">
    <property type="protein sequence ID" value="PUU82386.1"/>
    <property type="molecule type" value="Genomic_DNA"/>
</dbReference>
<evidence type="ECO:0000256" key="1">
    <source>
        <dbReference type="SAM" id="Phobius"/>
    </source>
</evidence>
<sequence>MVILNRSPALVGRVLRSSMPLISPLRYSPTAIAITTPTLRLATTKAFKPIEKSSYQKFSDRVKETTLIRPSVWLLSGITITILTAYSYIMAAQGYIALTDEETLQVYTPTDPQEIEANNHISNHPLVTSLRSNPAFSETRPALKIADKYKHLSFTAGTLAGPGKIVVPPLTFVEDGGKSIVQVFYLGEQLCGHPGYIHGGMLATMLDEGLARCCFAALPNKIAMTASLTVNYRKPSPAGSYVVLKAKTVKVEGRKAWVEGRIETLVGEGEEPSVLVEASALMIEPRQAATLKKIIPDRKLEEVRA</sequence>
<organism evidence="3 4">
    <name type="scientific">Tuber borchii</name>
    <name type="common">White truffle</name>
    <dbReference type="NCBI Taxonomy" id="42251"/>
    <lineage>
        <taxon>Eukaryota</taxon>
        <taxon>Fungi</taxon>
        <taxon>Dikarya</taxon>
        <taxon>Ascomycota</taxon>
        <taxon>Pezizomycotina</taxon>
        <taxon>Pezizomycetes</taxon>
        <taxon>Pezizales</taxon>
        <taxon>Tuberaceae</taxon>
        <taxon>Tuber</taxon>
    </lineage>
</organism>
<name>A0A2T7A3S2_TUBBO</name>
<dbReference type="CDD" id="cd03443">
    <property type="entry name" value="PaaI_thioesterase"/>
    <property type="match status" value="1"/>
</dbReference>
<dbReference type="SUPFAM" id="SSF54637">
    <property type="entry name" value="Thioesterase/thiol ester dehydrase-isomerase"/>
    <property type="match status" value="1"/>
</dbReference>
<feature type="domain" description="Thioesterase" evidence="2">
    <location>
        <begin position="195"/>
        <end position="264"/>
    </location>
</feature>
<dbReference type="PANTHER" id="PTHR47260">
    <property type="entry name" value="UPF0644 PROTEIN PB2B4.06"/>
    <property type="match status" value="1"/>
</dbReference>
<dbReference type="Pfam" id="PF03061">
    <property type="entry name" value="4HBT"/>
    <property type="match status" value="1"/>
</dbReference>
<keyword evidence="4" id="KW-1185">Reference proteome</keyword>
<accession>A0A2T7A3S2</accession>
<reference evidence="3 4" key="1">
    <citation type="submission" date="2017-04" db="EMBL/GenBank/DDBJ databases">
        <title>Draft genome sequence of Tuber borchii Vittad., a whitish edible truffle.</title>
        <authorList>
            <consortium name="DOE Joint Genome Institute"/>
            <person name="Murat C."/>
            <person name="Kuo A."/>
            <person name="Barry K.W."/>
            <person name="Clum A."/>
            <person name="Dockter R.B."/>
            <person name="Fauchery L."/>
            <person name="Iotti M."/>
            <person name="Kohler A."/>
            <person name="Labutti K."/>
            <person name="Lindquist E.A."/>
            <person name="Lipzen A."/>
            <person name="Ohm R.A."/>
            <person name="Wang M."/>
            <person name="Grigoriev I.V."/>
            <person name="Zambonelli A."/>
            <person name="Martin F.M."/>
        </authorList>
    </citation>
    <scope>NUCLEOTIDE SEQUENCE [LARGE SCALE GENOMIC DNA]</scope>
    <source>
        <strain evidence="3 4">Tbo3840</strain>
    </source>
</reference>
<evidence type="ECO:0000313" key="4">
    <source>
        <dbReference type="Proteomes" id="UP000244722"/>
    </source>
</evidence>
<dbReference type="STRING" id="42251.A0A2T7A3S2"/>
<dbReference type="AlphaFoldDB" id="A0A2T7A3S2"/>
<feature type="transmembrane region" description="Helical" evidence="1">
    <location>
        <begin position="71"/>
        <end position="89"/>
    </location>
</feature>
<dbReference type="OrthoDB" id="506431at2759"/>
<evidence type="ECO:0000259" key="2">
    <source>
        <dbReference type="Pfam" id="PF03061"/>
    </source>
</evidence>
<dbReference type="InterPro" id="IPR052061">
    <property type="entry name" value="PTE-AB_protein"/>
</dbReference>